<dbReference type="KEGG" id="bcir:C2I06_24595"/>
<accession>A0A268FD79</accession>
<evidence type="ECO:0000313" key="2">
    <source>
        <dbReference type="Proteomes" id="UP000216961"/>
    </source>
</evidence>
<name>A0A268FD79_NIACI</name>
<organism evidence="1 2">
    <name type="scientific">Niallia circulans</name>
    <name type="common">Bacillus circulans</name>
    <dbReference type="NCBI Taxonomy" id="1397"/>
    <lineage>
        <taxon>Bacteria</taxon>
        <taxon>Bacillati</taxon>
        <taxon>Bacillota</taxon>
        <taxon>Bacilli</taxon>
        <taxon>Bacillales</taxon>
        <taxon>Bacillaceae</taxon>
        <taxon>Niallia</taxon>
    </lineage>
</organism>
<comment type="caution">
    <text evidence="1">The sequence shown here is derived from an EMBL/GenBank/DDBJ whole genome shotgun (WGS) entry which is preliminary data.</text>
</comment>
<gene>
    <name evidence="1" type="ORF">CHH57_10265</name>
</gene>
<dbReference type="Proteomes" id="UP000216961">
    <property type="component" value="Unassembled WGS sequence"/>
</dbReference>
<dbReference type="GO" id="GO:0052689">
    <property type="term" value="F:carboxylic ester hydrolase activity"/>
    <property type="evidence" value="ECO:0007669"/>
    <property type="project" value="TreeGrafter"/>
</dbReference>
<dbReference type="PROSITE" id="PS51257">
    <property type="entry name" value="PROKAR_LIPOPROTEIN"/>
    <property type="match status" value="1"/>
</dbReference>
<dbReference type="InterPro" id="IPR029058">
    <property type="entry name" value="AB_hydrolase_fold"/>
</dbReference>
<sequence length="335" mass="37873">MKKRFKLLIGIALILLVIIGCFLYENSYDMLEKEVTIKTEQGTLVGYLALPKTENKGVVIFVHGDGAQNATQDGGYKPLMERFAKHGFASISWNKLGVGGSSGDWLNQSMDDRAREVEEVIEWAKGQKTFNAEKIIIWGASQAGWVIPKVLKNREDITASILVAPAINWDRQGQYYTMMKMKREDRTNQEISSELNKDIEESEMIKTGISYEEYKQKTGDSSMSKERYTFVQKNISSDATEDLKNINSLIFLILAEKDENVDSEETEKIYRGLLSEKQLNVKTIPKVGHSMINPALANSELLINLSAIIAPKDTLISTEYLDYCESIVHRILNLK</sequence>
<dbReference type="PANTHER" id="PTHR43265">
    <property type="entry name" value="ESTERASE ESTD"/>
    <property type="match status" value="1"/>
</dbReference>
<keyword evidence="1" id="KW-0378">Hydrolase</keyword>
<dbReference type="EMBL" id="NPBQ01000063">
    <property type="protein sequence ID" value="PAD83330.1"/>
    <property type="molecule type" value="Genomic_DNA"/>
</dbReference>
<dbReference type="Pfam" id="PF12146">
    <property type="entry name" value="Hydrolase_4"/>
    <property type="match status" value="1"/>
</dbReference>
<dbReference type="AlphaFoldDB" id="A0A268FD79"/>
<dbReference type="PANTHER" id="PTHR43265:SF1">
    <property type="entry name" value="ESTERASE ESTD"/>
    <property type="match status" value="1"/>
</dbReference>
<dbReference type="Gene3D" id="3.40.50.1820">
    <property type="entry name" value="alpha/beta hydrolase"/>
    <property type="match status" value="1"/>
</dbReference>
<protein>
    <submittedName>
        <fullName evidence="1">Alpha/beta hydrolase</fullName>
    </submittedName>
</protein>
<dbReference type="InterPro" id="IPR053145">
    <property type="entry name" value="AB_hydrolase_Est10"/>
</dbReference>
<dbReference type="InterPro" id="IPR022742">
    <property type="entry name" value="Hydrolase_4"/>
</dbReference>
<dbReference type="SUPFAM" id="SSF53474">
    <property type="entry name" value="alpha/beta-Hydrolases"/>
    <property type="match status" value="1"/>
</dbReference>
<evidence type="ECO:0000313" key="1">
    <source>
        <dbReference type="EMBL" id="PAD83330.1"/>
    </source>
</evidence>
<proteinExistence type="predicted"/>
<reference evidence="1 2" key="1">
    <citation type="submission" date="2017-07" db="EMBL/GenBank/DDBJ databases">
        <title>Isolation and whole genome analysis of endospore-forming bacteria from heroin.</title>
        <authorList>
            <person name="Kalinowski J."/>
            <person name="Ahrens B."/>
            <person name="Al-Dilaimi A."/>
            <person name="Winkler A."/>
            <person name="Wibberg D."/>
            <person name="Schleenbecker U."/>
            <person name="Ruckert C."/>
            <person name="Wolfel R."/>
            <person name="Grass G."/>
        </authorList>
    </citation>
    <scope>NUCLEOTIDE SEQUENCE [LARGE SCALE GENOMIC DNA]</scope>
    <source>
        <strain evidence="1 2">7521-2</strain>
    </source>
</reference>